<evidence type="ECO:0000259" key="1">
    <source>
        <dbReference type="Pfam" id="PF01637"/>
    </source>
</evidence>
<feature type="domain" description="DUF234" evidence="2">
    <location>
        <begin position="310"/>
        <end position="401"/>
    </location>
</feature>
<dbReference type="Gene3D" id="3.40.50.300">
    <property type="entry name" value="P-loop containing nucleotide triphosphate hydrolases"/>
    <property type="match status" value="1"/>
</dbReference>
<dbReference type="InterPro" id="IPR011579">
    <property type="entry name" value="ATPase_dom"/>
</dbReference>
<reference evidence="3" key="2">
    <citation type="journal article" date="2021" name="PeerJ">
        <title>Extensive microbial diversity within the chicken gut microbiome revealed by metagenomics and culture.</title>
        <authorList>
            <person name="Gilroy R."/>
            <person name="Ravi A."/>
            <person name="Getino M."/>
            <person name="Pursley I."/>
            <person name="Horton D.L."/>
            <person name="Alikhan N.F."/>
            <person name="Baker D."/>
            <person name="Gharbi K."/>
            <person name="Hall N."/>
            <person name="Watson M."/>
            <person name="Adriaenssens E.M."/>
            <person name="Foster-Nyarko E."/>
            <person name="Jarju S."/>
            <person name="Secka A."/>
            <person name="Antonio M."/>
            <person name="Oren A."/>
            <person name="Chaudhuri R.R."/>
            <person name="La Ragione R."/>
            <person name="Hildebrand F."/>
            <person name="Pallen M.J."/>
        </authorList>
    </citation>
    <scope>NUCLEOTIDE SEQUENCE</scope>
    <source>
        <strain evidence="3">14700</strain>
    </source>
</reference>
<dbReference type="InterPro" id="IPR027417">
    <property type="entry name" value="P-loop_NTPase"/>
</dbReference>
<keyword evidence="3" id="KW-0067">ATP-binding</keyword>
<organism evidence="3 4">
    <name type="scientific">Candidatus Ornithospirochaeta stercoravium</name>
    <dbReference type="NCBI Taxonomy" id="2840897"/>
    <lineage>
        <taxon>Bacteria</taxon>
        <taxon>Pseudomonadati</taxon>
        <taxon>Spirochaetota</taxon>
        <taxon>Spirochaetia</taxon>
        <taxon>Spirochaetales</taxon>
        <taxon>Spirochaetaceae</taxon>
        <taxon>Spirochaetaceae incertae sedis</taxon>
        <taxon>Candidatus Ornithospirochaeta</taxon>
    </lineage>
</organism>
<dbReference type="PANTHER" id="PTHR34704">
    <property type="entry name" value="ATPASE"/>
    <property type="match status" value="1"/>
</dbReference>
<sequence>MFIGREAELKRLEKMYSSNKLEFATVYGRRRVGKTTLINHFTSGRRCIFFACQKSSVNENLIELSAQVSAFLGYGVKFSSFIEAFRAIVRYSMDERLIFVIDEYPYLAKKDNNAISSIIQNILDHEAKESKLFLILSGSSISFMEDEVLGKESPLHGRITAQFLVKPFDYLDSGRFVPSYSCSDKAIVYGITGGIPRYLELFDDSVSLKENLLYNIFDSNSVLFNERENYLKEEFSEVSTYSSILNAIANGCTKIADIASLAGIQVGALPSYLNKLREVGVVDKLVPLGESEKKGVWRICDLFFRFHSFFVTRNISTIVSGRMPQAYDKVVAPLLNDYMGKVFEEIVRQYIERHADLPFPLGIVGTWWGGSRTLHKEIEIDVVAKSAISNEAIIGSVKFRERMIDSKELELMRSYSREMGGAENFLYWFFSKSGFADDIKKLAENYENIRLFTIEDIYGSGVIF</sequence>
<feature type="domain" description="ATPase" evidence="1">
    <location>
        <begin position="2"/>
        <end position="201"/>
    </location>
</feature>
<gene>
    <name evidence="3" type="ORF">IAA72_00560</name>
</gene>
<comment type="caution">
    <text evidence="3">The sequence shown here is derived from an EMBL/GenBank/DDBJ whole genome shotgun (WGS) entry which is preliminary data.</text>
</comment>
<accession>A0A9D9NCN9</accession>
<dbReference type="AlphaFoldDB" id="A0A9D9NCN9"/>
<dbReference type="Proteomes" id="UP000810292">
    <property type="component" value="Unassembled WGS sequence"/>
</dbReference>
<dbReference type="SUPFAM" id="SSF52980">
    <property type="entry name" value="Restriction endonuclease-like"/>
    <property type="match status" value="1"/>
</dbReference>
<dbReference type="Pfam" id="PF03008">
    <property type="entry name" value="DUF234"/>
    <property type="match status" value="1"/>
</dbReference>
<dbReference type="SUPFAM" id="SSF52540">
    <property type="entry name" value="P-loop containing nucleoside triphosphate hydrolases"/>
    <property type="match status" value="1"/>
</dbReference>
<keyword evidence="3" id="KW-0547">Nucleotide-binding</keyword>
<dbReference type="Pfam" id="PF01637">
    <property type="entry name" value="ATPase_2"/>
    <property type="match status" value="1"/>
</dbReference>
<dbReference type="PANTHER" id="PTHR34704:SF1">
    <property type="entry name" value="ATPASE"/>
    <property type="match status" value="1"/>
</dbReference>
<dbReference type="InterPro" id="IPR004256">
    <property type="entry name" value="DUF234"/>
</dbReference>
<evidence type="ECO:0000259" key="2">
    <source>
        <dbReference type="Pfam" id="PF03008"/>
    </source>
</evidence>
<evidence type="ECO:0000313" key="3">
    <source>
        <dbReference type="EMBL" id="MBO8468260.1"/>
    </source>
</evidence>
<evidence type="ECO:0000313" key="4">
    <source>
        <dbReference type="Proteomes" id="UP000810292"/>
    </source>
</evidence>
<dbReference type="GO" id="GO:0005524">
    <property type="term" value="F:ATP binding"/>
    <property type="evidence" value="ECO:0007669"/>
    <property type="project" value="UniProtKB-KW"/>
</dbReference>
<dbReference type="EMBL" id="JADIMF010000008">
    <property type="protein sequence ID" value="MBO8468260.1"/>
    <property type="molecule type" value="Genomic_DNA"/>
</dbReference>
<proteinExistence type="predicted"/>
<protein>
    <submittedName>
        <fullName evidence="3">ATP-binding protein</fullName>
    </submittedName>
</protein>
<reference evidence="3" key="1">
    <citation type="submission" date="2020-10" db="EMBL/GenBank/DDBJ databases">
        <authorList>
            <person name="Gilroy R."/>
        </authorList>
    </citation>
    <scope>NUCLEOTIDE SEQUENCE</scope>
    <source>
        <strain evidence="3">14700</strain>
    </source>
</reference>
<dbReference type="InterPro" id="IPR011335">
    <property type="entry name" value="Restrct_endonuc-II-like"/>
</dbReference>
<name>A0A9D9NCN9_9SPIO</name>